<dbReference type="PANTHER" id="PTHR47165:SF4">
    <property type="entry name" value="OS03G0429900 PROTEIN"/>
    <property type="match status" value="1"/>
</dbReference>
<dbReference type="GO" id="GO:0006281">
    <property type="term" value="P:DNA repair"/>
    <property type="evidence" value="ECO:0007669"/>
    <property type="project" value="InterPro"/>
</dbReference>
<organism evidence="17 18">
    <name type="scientific">Brassicogethes aeneus</name>
    <name type="common">Rape pollen beetle</name>
    <name type="synonym">Meligethes aeneus</name>
    <dbReference type="NCBI Taxonomy" id="1431903"/>
    <lineage>
        <taxon>Eukaryota</taxon>
        <taxon>Metazoa</taxon>
        <taxon>Ecdysozoa</taxon>
        <taxon>Arthropoda</taxon>
        <taxon>Hexapoda</taxon>
        <taxon>Insecta</taxon>
        <taxon>Pterygota</taxon>
        <taxon>Neoptera</taxon>
        <taxon>Endopterygota</taxon>
        <taxon>Coleoptera</taxon>
        <taxon>Polyphaga</taxon>
        <taxon>Cucujiformia</taxon>
        <taxon>Nitidulidae</taxon>
        <taxon>Meligethinae</taxon>
        <taxon>Brassicogethes</taxon>
    </lineage>
</organism>
<evidence type="ECO:0000313" key="17">
    <source>
        <dbReference type="EMBL" id="CAH0547198.1"/>
    </source>
</evidence>
<dbReference type="InterPro" id="IPR031657">
    <property type="entry name" value="REPA_OB_2"/>
</dbReference>
<dbReference type="FunFam" id="2.40.50.140:FF:000064">
    <property type="entry name" value="Replication protein A subunit"/>
    <property type="match status" value="1"/>
</dbReference>
<dbReference type="EMBL" id="OV121132">
    <property type="protein sequence ID" value="CAH0547198.1"/>
    <property type="molecule type" value="Genomic_DNA"/>
</dbReference>
<dbReference type="InterPro" id="IPR012340">
    <property type="entry name" value="NA-bd_OB-fold"/>
</dbReference>
<comment type="subcellular location">
    <subcellularLocation>
        <location evidence="1 11">Nucleus</location>
    </subcellularLocation>
</comment>
<dbReference type="GO" id="GO:0008270">
    <property type="term" value="F:zinc ion binding"/>
    <property type="evidence" value="ECO:0007669"/>
    <property type="project" value="UniProtKB-KW"/>
</dbReference>
<dbReference type="GO" id="GO:0006310">
    <property type="term" value="P:DNA recombination"/>
    <property type="evidence" value="ECO:0007669"/>
    <property type="project" value="InterPro"/>
</dbReference>
<feature type="region of interest" description="Disordered" evidence="12">
    <location>
        <begin position="115"/>
        <end position="154"/>
    </location>
</feature>
<keyword evidence="6 11" id="KW-0862">Zinc</keyword>
<feature type="domain" description="Replication protein A 70 kDa DNA-binding subunit B/D first OB fold" evidence="13">
    <location>
        <begin position="170"/>
        <end position="274"/>
    </location>
</feature>
<keyword evidence="18" id="KW-1185">Reference proteome</keyword>
<dbReference type="InterPro" id="IPR047192">
    <property type="entry name" value="Euk_RPA1_DBD_C"/>
</dbReference>
<evidence type="ECO:0000256" key="8">
    <source>
        <dbReference type="ARBA" id="ARBA00023242"/>
    </source>
</evidence>
<evidence type="ECO:0000256" key="4">
    <source>
        <dbReference type="ARBA" id="ARBA00022723"/>
    </source>
</evidence>
<dbReference type="CDD" id="cd04476">
    <property type="entry name" value="RPA1_DBD_C"/>
    <property type="match status" value="1"/>
</dbReference>
<gene>
    <name evidence="17" type="ORF">MELIAE_LOCUS1235</name>
</gene>
<name>A0A9P0AQR4_BRAAE</name>
<evidence type="ECO:0000256" key="11">
    <source>
        <dbReference type="RuleBase" id="RU364130"/>
    </source>
</evidence>
<dbReference type="InterPro" id="IPR003871">
    <property type="entry name" value="RFA1B/D_OB_1st"/>
</dbReference>
<keyword evidence="4 11" id="KW-0479">Metal-binding</keyword>
<dbReference type="InterPro" id="IPR013955">
    <property type="entry name" value="Rep_factor-A_C"/>
</dbReference>
<feature type="domain" description="Replication protein A OB" evidence="16">
    <location>
        <begin position="291"/>
        <end position="389"/>
    </location>
</feature>
<dbReference type="FunFam" id="2.40.50.140:FF:000041">
    <property type="entry name" value="Replication protein A subunit"/>
    <property type="match status" value="1"/>
</dbReference>
<dbReference type="Gene3D" id="2.40.50.140">
    <property type="entry name" value="Nucleic acid-binding proteins"/>
    <property type="match status" value="4"/>
</dbReference>
<evidence type="ECO:0000313" key="18">
    <source>
        <dbReference type="Proteomes" id="UP001154078"/>
    </source>
</evidence>
<evidence type="ECO:0000256" key="5">
    <source>
        <dbReference type="ARBA" id="ARBA00022771"/>
    </source>
</evidence>
<evidence type="ECO:0000259" key="14">
    <source>
        <dbReference type="Pfam" id="PF04057"/>
    </source>
</evidence>
<evidence type="ECO:0000259" key="13">
    <source>
        <dbReference type="Pfam" id="PF02721"/>
    </source>
</evidence>
<comment type="subunit">
    <text evidence="10 11">Component of the heterotrimeric canonical replication protein A complex (RPA).</text>
</comment>
<dbReference type="CDD" id="cd04475">
    <property type="entry name" value="RPA1_DBD_B"/>
    <property type="match status" value="1"/>
</dbReference>
<evidence type="ECO:0000256" key="3">
    <source>
        <dbReference type="ARBA" id="ARBA00022705"/>
    </source>
</evidence>
<comment type="function">
    <text evidence="9 11">As part of the heterotrimeric replication protein A complex (RPA/RP-A), binds and stabilizes single-stranded DNA intermediates, that form during DNA replication or upon DNA stress. It prevents their reannealing and in parallel, recruits and activates different proteins and complexes involved in DNA metabolism. Thereby, it plays an essential role both in DNA replication and the cellular response to DNA damage.</text>
</comment>
<evidence type="ECO:0000256" key="10">
    <source>
        <dbReference type="ARBA" id="ARBA00062035"/>
    </source>
</evidence>
<dbReference type="NCBIfam" id="TIGR00617">
    <property type="entry name" value="rpa1"/>
    <property type="match status" value="1"/>
</dbReference>
<feature type="compositionally biased region" description="Polar residues" evidence="12">
    <location>
        <begin position="117"/>
        <end position="150"/>
    </location>
</feature>
<proteinExistence type="inferred from homology"/>
<dbReference type="Proteomes" id="UP001154078">
    <property type="component" value="Chromosome 1"/>
</dbReference>
<evidence type="ECO:0000256" key="1">
    <source>
        <dbReference type="ARBA" id="ARBA00004123"/>
    </source>
</evidence>
<evidence type="ECO:0000259" key="16">
    <source>
        <dbReference type="Pfam" id="PF16900"/>
    </source>
</evidence>
<reference evidence="17" key="1">
    <citation type="submission" date="2021-12" db="EMBL/GenBank/DDBJ databases">
        <authorList>
            <person name="King R."/>
        </authorList>
    </citation>
    <scope>NUCLEOTIDE SEQUENCE</scope>
</reference>
<evidence type="ECO:0000256" key="9">
    <source>
        <dbReference type="ARBA" id="ARBA00058595"/>
    </source>
</evidence>
<comment type="similarity">
    <text evidence="2 11">Belongs to the replication factor A protein 1 family.</text>
</comment>
<dbReference type="PANTHER" id="PTHR47165">
    <property type="entry name" value="OS03G0429900 PROTEIN"/>
    <property type="match status" value="1"/>
</dbReference>
<dbReference type="Pfam" id="PF02721">
    <property type="entry name" value="DUF223"/>
    <property type="match status" value="1"/>
</dbReference>
<protein>
    <recommendedName>
        <fullName evidence="11">Replication protein A subunit</fullName>
    </recommendedName>
</protein>
<dbReference type="Pfam" id="PF16900">
    <property type="entry name" value="REPA_OB_2"/>
    <property type="match status" value="1"/>
</dbReference>
<dbReference type="FunFam" id="2.40.50.140:FF:000090">
    <property type="entry name" value="Replication protein A subunit"/>
    <property type="match status" value="1"/>
</dbReference>
<dbReference type="SUPFAM" id="SSF50249">
    <property type="entry name" value="Nucleic acid-binding proteins"/>
    <property type="match status" value="4"/>
</dbReference>
<evidence type="ECO:0000259" key="15">
    <source>
        <dbReference type="Pfam" id="PF08646"/>
    </source>
</evidence>
<dbReference type="GO" id="GO:0003677">
    <property type="term" value="F:DNA binding"/>
    <property type="evidence" value="ECO:0007669"/>
    <property type="project" value="UniProtKB-KW"/>
</dbReference>
<dbReference type="InterPro" id="IPR004591">
    <property type="entry name" value="Rfa1"/>
</dbReference>
<dbReference type="GO" id="GO:0005634">
    <property type="term" value="C:nucleus"/>
    <property type="evidence" value="ECO:0007669"/>
    <property type="project" value="UniProtKB-SubCell"/>
</dbReference>
<evidence type="ECO:0000256" key="12">
    <source>
        <dbReference type="SAM" id="MobiDB-lite"/>
    </source>
</evidence>
<keyword evidence="5 11" id="KW-0863">Zinc-finger</keyword>
<dbReference type="CDD" id="cd04474">
    <property type="entry name" value="RPA1_DBD_A"/>
    <property type="match status" value="1"/>
</dbReference>
<dbReference type="Pfam" id="PF04057">
    <property type="entry name" value="Rep-A_N"/>
    <property type="match status" value="1"/>
</dbReference>
<accession>A0A9P0AQR4</accession>
<evidence type="ECO:0000256" key="2">
    <source>
        <dbReference type="ARBA" id="ARBA00005690"/>
    </source>
</evidence>
<dbReference type="GO" id="GO:0006260">
    <property type="term" value="P:DNA replication"/>
    <property type="evidence" value="ECO:0007669"/>
    <property type="project" value="UniProtKB-KW"/>
</dbReference>
<dbReference type="OrthoDB" id="1751331at2759"/>
<keyword evidence="3 11" id="KW-0235">DNA replication</keyword>
<sequence>MSGNYNLTEGALQNIMRGGDPTDPIVQVLGTKKIQNSSEKEKERYRLLLSDGKFTISFAMISLQPGERCIPNFSVIVLKQYITSVVNNASKTEQRILLVLEFEILHSGETVGKKLGTPTQLTDADSKPSSSSNGTLTAKTNGNAPSTYKPNSSSNVSVSDGVSIAGQLAHPISSLSPYHNKWVIKVRVGNKSAIRTWSNSKGEGKLFSCDFIDESGEIRCTAFRDLVDKFYEMLQIDKVYYVSKCQLKPANKQFNTVKNEYEMTMTNETVIQECLDADPNIPQTKYDFTPIDKLAHIEVGTLIDVIGVCKNSSELVTFQAKTTGRELKKREVTLIDQTRSAIALTLWGNDAESFDGTNNPVVVIKSAKLGEFGGGKNLSTIASSQMRINPELQECYRIRGWYDSEGVNIDATNISARSEMGNFNTPWMCFKDVQDQSLGNAEKGDYYQVMGTILLMRSENCIYKACPSEKCNKKIVDLETGMYRCEKCGTEYPSFKYRLLASMNVGDWSGNQWVSMFSNEAEKVLGLTAQEVGEQVDNQSQTMASIVDKANFKQFVLKCRAKMETYNDEARLKTVVVRVDPINYEEYNAHLIERIQALMSA</sequence>
<dbReference type="Pfam" id="PF08646">
    <property type="entry name" value="Rep_fac-A_C"/>
    <property type="match status" value="1"/>
</dbReference>
<evidence type="ECO:0000256" key="7">
    <source>
        <dbReference type="ARBA" id="ARBA00023125"/>
    </source>
</evidence>
<dbReference type="InterPro" id="IPR007199">
    <property type="entry name" value="Rep_factor-A_N"/>
</dbReference>
<dbReference type="AlphaFoldDB" id="A0A9P0AQR4"/>
<feature type="domain" description="Replication factor-A protein 1 N-terminal" evidence="14">
    <location>
        <begin position="7"/>
        <end position="106"/>
    </location>
</feature>
<evidence type="ECO:0000256" key="6">
    <source>
        <dbReference type="ARBA" id="ARBA00022833"/>
    </source>
</evidence>
<keyword evidence="7 11" id="KW-0238">DNA-binding</keyword>
<feature type="domain" description="Replication factor A C-terminal" evidence="15">
    <location>
        <begin position="446"/>
        <end position="591"/>
    </location>
</feature>
<keyword evidence="8 11" id="KW-0539">Nucleus</keyword>